<dbReference type="SUPFAM" id="SSF158745">
    <property type="entry name" value="LanC-like"/>
    <property type="match status" value="1"/>
</dbReference>
<accession>A0A895XSH0</accession>
<evidence type="ECO:0000256" key="1">
    <source>
        <dbReference type="PIRSR" id="PIRSR607822-1"/>
    </source>
</evidence>
<evidence type="ECO:0000313" key="3">
    <source>
        <dbReference type="Proteomes" id="UP000662939"/>
    </source>
</evidence>
<dbReference type="Proteomes" id="UP000662939">
    <property type="component" value="Chromosome"/>
</dbReference>
<protein>
    <submittedName>
        <fullName evidence="2">Lanthionine synthetase C family protein</fullName>
    </submittedName>
</protein>
<proteinExistence type="predicted"/>
<organism evidence="2 3">
    <name type="scientific">Natronoglycomyces albus</name>
    <dbReference type="NCBI Taxonomy" id="2811108"/>
    <lineage>
        <taxon>Bacteria</taxon>
        <taxon>Bacillati</taxon>
        <taxon>Actinomycetota</taxon>
        <taxon>Actinomycetes</taxon>
        <taxon>Glycomycetales</taxon>
        <taxon>Glycomycetaceae</taxon>
        <taxon>Natronoglycomyces</taxon>
    </lineage>
</organism>
<dbReference type="CDD" id="cd04793">
    <property type="entry name" value="LanC"/>
    <property type="match status" value="1"/>
</dbReference>
<dbReference type="InterPro" id="IPR033889">
    <property type="entry name" value="LanC"/>
</dbReference>
<dbReference type="RefSeq" id="WP_213172464.1">
    <property type="nucleotide sequence ID" value="NZ_CP070496.1"/>
</dbReference>
<name>A0A895XSH0_9ACTN</name>
<dbReference type="PRINTS" id="PR01950">
    <property type="entry name" value="LANCSUPER"/>
</dbReference>
<keyword evidence="3" id="KW-1185">Reference proteome</keyword>
<feature type="binding site" evidence="1">
    <location>
        <position position="334"/>
    </location>
    <ligand>
        <name>Zn(2+)</name>
        <dbReference type="ChEBI" id="CHEBI:29105"/>
    </ligand>
</feature>
<dbReference type="Pfam" id="PF05147">
    <property type="entry name" value="LANC_like"/>
    <property type="match status" value="1"/>
</dbReference>
<feature type="binding site" evidence="1">
    <location>
        <position position="284"/>
    </location>
    <ligand>
        <name>Zn(2+)</name>
        <dbReference type="ChEBI" id="CHEBI:29105"/>
    </ligand>
</feature>
<dbReference type="GO" id="GO:0031179">
    <property type="term" value="P:peptide modification"/>
    <property type="evidence" value="ECO:0007669"/>
    <property type="project" value="InterPro"/>
</dbReference>
<dbReference type="GO" id="GO:0046872">
    <property type="term" value="F:metal ion binding"/>
    <property type="evidence" value="ECO:0007669"/>
    <property type="project" value="UniProtKB-KW"/>
</dbReference>
<dbReference type="InterPro" id="IPR007822">
    <property type="entry name" value="LANC-like"/>
</dbReference>
<sequence length="413" mass="44482">MNTMTVTPEATMTATERAQHIAEALADPETVNLRHEATHESLGAGKLGVALLHLERARREQGDSARAHAWLRTSIHPAINSSAASNLFNGTPALAFSLHTTGAHALYKSQWTKLHQRAKEITAERLNLAQQRMKANRPGSFVEFGQLSGLTGLGTYLLHTEPTAKLTGEVLSYLVDLTRPLKLDGVTVPGWWANHDPYLGQSDAFPTGHANLGCAHGIGGVLALLAIAMRTGITVPGHRDAVELICAVYDAWQHENGWWPQWITLTDVKDGHISQPGPGRSSWCYGAPGIARSLQMAAIALRDPIRQRRAEDALLRCLADEDQRNTLTDSGLCHGLAGLYRIAQRAAEDAQDTQLVEALPGILHRLLTADSVESGFLDGDAGVALVLHEAGTPIDEGSTWDSALLLAAPRGPQ</sequence>
<dbReference type="PRINTS" id="PR01955">
    <property type="entry name" value="LANCFRANKIA"/>
</dbReference>
<dbReference type="SMART" id="SM01260">
    <property type="entry name" value="LANC_like"/>
    <property type="match status" value="1"/>
</dbReference>
<keyword evidence="1" id="KW-0479">Metal-binding</keyword>
<feature type="binding site" evidence="1">
    <location>
        <position position="333"/>
    </location>
    <ligand>
        <name>Zn(2+)</name>
        <dbReference type="ChEBI" id="CHEBI:29105"/>
    </ligand>
</feature>
<dbReference type="KEGG" id="nav:JQS30_06005"/>
<evidence type="ECO:0000313" key="2">
    <source>
        <dbReference type="EMBL" id="QSB06453.1"/>
    </source>
</evidence>
<dbReference type="EMBL" id="CP070496">
    <property type="protein sequence ID" value="QSB06453.1"/>
    <property type="molecule type" value="Genomic_DNA"/>
</dbReference>
<reference evidence="2" key="1">
    <citation type="submission" date="2021-02" db="EMBL/GenBank/DDBJ databases">
        <title>Natronoglycomyces albus gen. nov., sp. nov, a haloalkaliphilic actinobacterium from a soda solonchak soil.</title>
        <authorList>
            <person name="Sorokin D.Y."/>
            <person name="Khijniak T.V."/>
            <person name="Zakharycheva A.P."/>
            <person name="Boueva O.V."/>
            <person name="Ariskina E.V."/>
            <person name="Hahnke R.L."/>
            <person name="Bunk B."/>
            <person name="Sproer C."/>
            <person name="Schumann P."/>
            <person name="Evtushenko L.I."/>
            <person name="Kublanov I.V."/>
        </authorList>
    </citation>
    <scope>NUCLEOTIDE SEQUENCE</scope>
    <source>
        <strain evidence="2">DSM 106290</strain>
    </source>
</reference>
<gene>
    <name evidence="2" type="ORF">JQS30_06005</name>
</gene>
<dbReference type="AlphaFoldDB" id="A0A895XSH0"/>
<keyword evidence="1" id="KW-0862">Zinc</keyword>
<dbReference type="Gene3D" id="1.50.10.20">
    <property type="match status" value="1"/>
</dbReference>